<organism evidence="3 4">
    <name type="scientific">Qipengyuania mesophila</name>
    <dbReference type="NCBI Taxonomy" id="2867246"/>
    <lineage>
        <taxon>Bacteria</taxon>
        <taxon>Pseudomonadati</taxon>
        <taxon>Pseudomonadota</taxon>
        <taxon>Alphaproteobacteria</taxon>
        <taxon>Sphingomonadales</taxon>
        <taxon>Erythrobacteraceae</taxon>
        <taxon>Qipengyuania</taxon>
    </lineage>
</organism>
<dbReference type="RefSeq" id="WP_221602054.1">
    <property type="nucleotide sequence ID" value="NZ_JAIGNU010000001.1"/>
</dbReference>
<sequence length="221" mass="24687">MEFGSDHKKLLALGVLFILIMIGIAVLFRPCDLSLSFSDGIRYNCRTDPPLPSPSPDPIHTQSPRPGPSETGVSPGPGRTDAPRDNTPPQVQPSPTGGSQSREQTRPPANFAWQMNEFARLDPPQGYTWYDVRDTVATPQTALVRIPDEDWPRLEDLEVGNLLVATGYKNIRRRPVESSRMLTLEPDSCVRVIEGRRYYFDQQTGRRSSGWLPVELATCPE</sequence>
<dbReference type="EMBL" id="JAIGNU010000001">
    <property type="protein sequence ID" value="MBX7501129.1"/>
    <property type="molecule type" value="Genomic_DNA"/>
</dbReference>
<keyword evidence="2" id="KW-0472">Membrane</keyword>
<proteinExistence type="predicted"/>
<evidence type="ECO:0000256" key="1">
    <source>
        <dbReference type="SAM" id="MobiDB-lite"/>
    </source>
</evidence>
<evidence type="ECO:0008006" key="5">
    <source>
        <dbReference type="Google" id="ProtNLM"/>
    </source>
</evidence>
<accession>A0ABS7JU60</accession>
<evidence type="ECO:0000256" key="2">
    <source>
        <dbReference type="SAM" id="Phobius"/>
    </source>
</evidence>
<keyword evidence="2" id="KW-1133">Transmembrane helix</keyword>
<feature type="region of interest" description="Disordered" evidence="1">
    <location>
        <begin position="48"/>
        <end position="106"/>
    </location>
</feature>
<evidence type="ECO:0000313" key="4">
    <source>
        <dbReference type="Proteomes" id="UP000782554"/>
    </source>
</evidence>
<gene>
    <name evidence="3" type="ORF">K3181_06715</name>
</gene>
<feature type="compositionally biased region" description="Polar residues" evidence="1">
    <location>
        <begin position="87"/>
        <end position="102"/>
    </location>
</feature>
<keyword evidence="4" id="KW-1185">Reference proteome</keyword>
<comment type="caution">
    <text evidence="3">The sequence shown here is derived from an EMBL/GenBank/DDBJ whole genome shotgun (WGS) entry which is preliminary data.</text>
</comment>
<protein>
    <recommendedName>
        <fullName evidence="5">SH3 domain-containing protein</fullName>
    </recommendedName>
</protein>
<feature type="transmembrane region" description="Helical" evidence="2">
    <location>
        <begin position="10"/>
        <end position="28"/>
    </location>
</feature>
<dbReference type="Proteomes" id="UP000782554">
    <property type="component" value="Unassembled WGS sequence"/>
</dbReference>
<reference evidence="3 4" key="1">
    <citation type="submission" date="2021-08" db="EMBL/GenBank/DDBJ databases">
        <title>Comparative Genomics Analysis of the Genus Qipengyuania Reveals Extensive Genetic Diversity and Metabolic Versatility, Including the Description of Fifteen Novel Species.</title>
        <authorList>
            <person name="Liu Y."/>
        </authorList>
    </citation>
    <scope>NUCLEOTIDE SEQUENCE [LARGE SCALE GENOMIC DNA]</scope>
    <source>
        <strain evidence="3 4">YG27</strain>
    </source>
</reference>
<evidence type="ECO:0000313" key="3">
    <source>
        <dbReference type="EMBL" id="MBX7501129.1"/>
    </source>
</evidence>
<keyword evidence="2" id="KW-0812">Transmembrane</keyword>
<name>A0ABS7JU60_9SPHN</name>